<keyword evidence="4" id="KW-0704">Schiff base</keyword>
<dbReference type="Pfam" id="PF02152">
    <property type="entry name" value="FolB"/>
    <property type="match status" value="1"/>
</dbReference>
<comment type="caution">
    <text evidence="8">The sequence shown here is derived from an EMBL/GenBank/DDBJ whole genome shotgun (WGS) entry which is preliminary data.</text>
</comment>
<dbReference type="EMBL" id="JAUSZT010000002">
    <property type="protein sequence ID" value="MDQ0995796.1"/>
    <property type="molecule type" value="Genomic_DNA"/>
</dbReference>
<name>A0ABU0S5K0_9HYPH</name>
<reference evidence="8 9" key="1">
    <citation type="submission" date="2023-07" db="EMBL/GenBank/DDBJ databases">
        <title>Comparative genomics of wheat-associated soil bacteria to identify genetic determinants of phenazine resistance.</title>
        <authorList>
            <person name="Mouncey N."/>
        </authorList>
    </citation>
    <scope>NUCLEOTIDE SEQUENCE [LARGE SCALE GENOMIC DNA]</scope>
    <source>
        <strain evidence="8 9">W4I11</strain>
    </source>
</reference>
<dbReference type="EC" id="4.2.3.153" evidence="2"/>
<comment type="function">
    <text evidence="1">Catalyzes the formation of 4-(hydroxymethyl)-2-furancarboxaldehyde phosphate (4-HFC-P) from two molecules of glyceraldehyde-3-P (GA-3-P).</text>
</comment>
<organism evidence="8 9">
    <name type="scientific">Phyllobacterium ifriqiyense</name>
    <dbReference type="NCBI Taxonomy" id="314238"/>
    <lineage>
        <taxon>Bacteria</taxon>
        <taxon>Pseudomonadati</taxon>
        <taxon>Pseudomonadota</taxon>
        <taxon>Alphaproteobacteria</taxon>
        <taxon>Hyphomicrobiales</taxon>
        <taxon>Phyllobacteriaceae</taxon>
        <taxon>Phyllobacterium</taxon>
    </lineage>
</organism>
<evidence type="ECO:0000256" key="3">
    <source>
        <dbReference type="ARBA" id="ARBA00023239"/>
    </source>
</evidence>
<dbReference type="SUPFAM" id="SSF55620">
    <property type="entry name" value="Tetrahydrobiopterin biosynthesis enzymes-like"/>
    <property type="match status" value="1"/>
</dbReference>
<evidence type="ECO:0000256" key="1">
    <source>
        <dbReference type="ARBA" id="ARBA00003810"/>
    </source>
</evidence>
<feature type="domain" description="Dihydroneopterin aldolase/epimerase" evidence="7">
    <location>
        <begin position="248"/>
        <end position="355"/>
    </location>
</feature>
<evidence type="ECO:0000259" key="7">
    <source>
        <dbReference type="SMART" id="SM00905"/>
    </source>
</evidence>
<dbReference type="RefSeq" id="WP_307277573.1">
    <property type="nucleotide sequence ID" value="NZ_JAUSZT010000002.1"/>
</dbReference>
<gene>
    <name evidence="8" type="ORF">QFZ34_000973</name>
</gene>
<keyword evidence="3 8" id="KW-0456">Lyase</keyword>
<evidence type="ECO:0000256" key="6">
    <source>
        <dbReference type="ARBA" id="ARBA00047628"/>
    </source>
</evidence>
<dbReference type="SMART" id="SM00905">
    <property type="entry name" value="FolB"/>
    <property type="match status" value="1"/>
</dbReference>
<proteinExistence type="predicted"/>
<keyword evidence="9" id="KW-1185">Reference proteome</keyword>
<dbReference type="InterPro" id="IPR006157">
    <property type="entry name" value="FolB_dom"/>
</dbReference>
<protein>
    <recommendedName>
        <fullName evidence="2">(5-formylfuran-3-yl)methyl phosphate synthase</fullName>
        <ecNumber evidence="2">4.2.3.153</ecNumber>
    </recommendedName>
    <alternativeName>
        <fullName evidence="5">4-(hydroxymethyl)-2-furancarboxaldehyde-phosphate synthase</fullName>
    </alternativeName>
</protein>
<comment type="catalytic activity">
    <reaction evidence="6">
        <text>2 D-glyceraldehyde 3-phosphate = 4-(hydroxymethyl)-2-furancarboxaldehyde phosphate + phosphate + 2 H2O</text>
        <dbReference type="Rhea" id="RHEA:43536"/>
        <dbReference type="ChEBI" id="CHEBI:15377"/>
        <dbReference type="ChEBI" id="CHEBI:43474"/>
        <dbReference type="ChEBI" id="CHEBI:59776"/>
        <dbReference type="ChEBI" id="CHEBI:83407"/>
        <dbReference type="EC" id="4.2.3.153"/>
    </reaction>
</comment>
<evidence type="ECO:0000256" key="4">
    <source>
        <dbReference type="ARBA" id="ARBA00023270"/>
    </source>
</evidence>
<sequence>MTKLLASVQNLPEAEIVFENGADIIDVGGPAIAMSGSVESGPLPEIINFVAGRRPVCADASHLPMQADVMRRKVGEFVAAGVEYIRVGLRPGENLLAVIEAIKPFTSKVKLVAVMFAEEQSRYPKSFLDDLVAAGFHAAMIDTENTLGERLLNHLSPDQIGQFFKLVQSKGLLAGAAGSLEAPDIPRLLSYRPDMLGFCAALRTDLYWAAPMDGPAAAKIRGLIPKGAVRTVAPLADGSEPGLGTDKIFVRDFVLPVEIGAYSFEHGKTQKMRFDVTAEVVRVARNAEQLRHVVSYDLIMDGIRAIIARGHVELSETLAEQIAAFILENPRVLKVVVRAEKLELGPGGVGVEIERRRGETGGWGAFH</sequence>
<dbReference type="InterPro" id="IPR007565">
    <property type="entry name" value="4HFCP_synth"/>
</dbReference>
<dbReference type="GO" id="GO:0016829">
    <property type="term" value="F:lyase activity"/>
    <property type="evidence" value="ECO:0007669"/>
    <property type="project" value="UniProtKB-KW"/>
</dbReference>
<dbReference type="InterPro" id="IPR043133">
    <property type="entry name" value="GTP-CH-I_C/QueF"/>
</dbReference>
<evidence type="ECO:0000256" key="5">
    <source>
        <dbReference type="ARBA" id="ARBA00032523"/>
    </source>
</evidence>
<accession>A0ABU0S5K0</accession>
<evidence type="ECO:0000313" key="8">
    <source>
        <dbReference type="EMBL" id="MDQ0995796.1"/>
    </source>
</evidence>
<dbReference type="Pfam" id="PF04476">
    <property type="entry name" value="4HFCP_synth"/>
    <property type="match status" value="1"/>
</dbReference>
<evidence type="ECO:0000313" key="9">
    <source>
        <dbReference type="Proteomes" id="UP001237780"/>
    </source>
</evidence>
<dbReference type="Gene3D" id="3.30.1130.10">
    <property type="match status" value="1"/>
</dbReference>
<dbReference type="Proteomes" id="UP001237780">
    <property type="component" value="Unassembled WGS sequence"/>
</dbReference>
<evidence type="ECO:0000256" key="2">
    <source>
        <dbReference type="ARBA" id="ARBA00012553"/>
    </source>
</evidence>